<dbReference type="RefSeq" id="XP_016438087.1">
    <property type="nucleotide sequence ID" value="XM_016582601.1"/>
</dbReference>
<sequence>MDRLVDNCQAVFVPGRLITDNILMSYDLVKGYRRKSISLRCMLKIEMQKAYDSVEWRPTDPFEAKKGLRQDDPLSPFLFVLAMEYLSRSLKTLKKDKKFKYHPRCAKFNLVQLGFADDLLLFCRGEVQSVQILHQHFQKFSAASGLVVNPNKSSIYFGGVNQVIQKQIMENWTTKYLSYAGRVVLVKSVLFAIQTFWAQIFILPKKVIQFIETICRRFLWTGDAEPTKKALIAWERLCSPKAAGGLNFIDVELWNEVAICKLLWNICTRKEKLWVHWVHTYYVKGQAVWNVEPKNASWAIQKIFQAKKYFTRAGMTEDDVQLMTKGSIKGIYRSLQGVCQKVTWIKIVCNNQGQPKWIFILRLALQQRLATKDRLI</sequence>
<dbReference type="PANTHER" id="PTHR33116">
    <property type="entry name" value="REVERSE TRANSCRIPTASE ZINC-BINDING DOMAIN-CONTAINING PROTEIN-RELATED-RELATED"/>
    <property type="match status" value="1"/>
</dbReference>
<dbReference type="KEGG" id="nta:107764077"/>
<gene>
    <name evidence="2" type="primary">LOC107764077</name>
</gene>
<dbReference type="AlphaFoldDB" id="A0A1S3XE01"/>
<evidence type="ECO:0000313" key="2">
    <source>
        <dbReference type="RefSeq" id="XP_016438087.1"/>
    </source>
</evidence>
<dbReference type="PANTHER" id="PTHR33116:SF66">
    <property type="entry name" value="REVERSE TRANSCRIPTASE ZINC-BINDING DOMAIN-CONTAINING PROTEIN"/>
    <property type="match status" value="1"/>
</dbReference>
<feature type="domain" description="Reverse transcriptase" evidence="1">
    <location>
        <begin position="1"/>
        <end position="184"/>
    </location>
</feature>
<protein>
    <recommendedName>
        <fullName evidence="1">Reverse transcriptase domain-containing protein</fullName>
    </recommendedName>
</protein>
<evidence type="ECO:0000259" key="1">
    <source>
        <dbReference type="PROSITE" id="PS50878"/>
    </source>
</evidence>
<dbReference type="PaxDb" id="4097-A0A1S3XE01"/>
<dbReference type="STRING" id="4097.A0A1S3XE01"/>
<reference evidence="2" key="1">
    <citation type="submission" date="2025-08" db="UniProtKB">
        <authorList>
            <consortium name="RefSeq"/>
        </authorList>
    </citation>
    <scope>IDENTIFICATION</scope>
</reference>
<organism evidence="2">
    <name type="scientific">Nicotiana tabacum</name>
    <name type="common">Common tobacco</name>
    <dbReference type="NCBI Taxonomy" id="4097"/>
    <lineage>
        <taxon>Eukaryota</taxon>
        <taxon>Viridiplantae</taxon>
        <taxon>Streptophyta</taxon>
        <taxon>Embryophyta</taxon>
        <taxon>Tracheophyta</taxon>
        <taxon>Spermatophyta</taxon>
        <taxon>Magnoliopsida</taxon>
        <taxon>eudicotyledons</taxon>
        <taxon>Gunneridae</taxon>
        <taxon>Pentapetalae</taxon>
        <taxon>asterids</taxon>
        <taxon>lamiids</taxon>
        <taxon>Solanales</taxon>
        <taxon>Solanaceae</taxon>
        <taxon>Nicotianoideae</taxon>
        <taxon>Nicotianeae</taxon>
        <taxon>Nicotiana</taxon>
    </lineage>
</organism>
<accession>A0A1S3XE01</accession>
<dbReference type="CDD" id="cd01650">
    <property type="entry name" value="RT_nLTR_like"/>
    <property type="match status" value="1"/>
</dbReference>
<dbReference type="PROSITE" id="PS50878">
    <property type="entry name" value="RT_POL"/>
    <property type="match status" value="1"/>
</dbReference>
<dbReference type="OMA" id="IMENWTT"/>
<dbReference type="Pfam" id="PF00078">
    <property type="entry name" value="RVT_1"/>
    <property type="match status" value="1"/>
</dbReference>
<proteinExistence type="predicted"/>
<name>A0A1S3XE01_TOBAC</name>
<dbReference type="InterPro" id="IPR000477">
    <property type="entry name" value="RT_dom"/>
</dbReference>
<dbReference type="OrthoDB" id="1305421at2759"/>